<accession>A0A501XPC9</accession>
<evidence type="ECO:0008006" key="4">
    <source>
        <dbReference type="Google" id="ProtNLM"/>
    </source>
</evidence>
<keyword evidence="1" id="KW-0812">Transmembrane</keyword>
<comment type="caution">
    <text evidence="2">The sequence shown here is derived from an EMBL/GenBank/DDBJ whole genome shotgun (WGS) entry which is preliminary data.</text>
</comment>
<evidence type="ECO:0000313" key="3">
    <source>
        <dbReference type="Proteomes" id="UP000319897"/>
    </source>
</evidence>
<feature type="transmembrane region" description="Helical" evidence="1">
    <location>
        <begin position="124"/>
        <end position="142"/>
    </location>
</feature>
<protein>
    <recommendedName>
        <fullName evidence="4">GAP family protein</fullName>
    </recommendedName>
</protein>
<dbReference type="AlphaFoldDB" id="A0A501XPC9"/>
<dbReference type="Proteomes" id="UP000319897">
    <property type="component" value="Unassembled WGS sequence"/>
</dbReference>
<keyword evidence="1" id="KW-0472">Membrane</keyword>
<dbReference type="OrthoDB" id="4753036at2"/>
<feature type="transmembrane region" description="Helical" evidence="1">
    <location>
        <begin position="203"/>
        <end position="227"/>
    </location>
</feature>
<feature type="transmembrane region" description="Helical" evidence="1">
    <location>
        <begin position="54"/>
        <end position="80"/>
    </location>
</feature>
<evidence type="ECO:0000256" key="1">
    <source>
        <dbReference type="SAM" id="Phobius"/>
    </source>
</evidence>
<dbReference type="Pfam" id="PF11139">
    <property type="entry name" value="SfLAP"/>
    <property type="match status" value="1"/>
</dbReference>
<name>A0A501XPC9_9SPHN</name>
<sequence>MRGCSPRSGLLKRGKYWRGHSRSANHMQLSLSLYVMPLDCRGARHAIGSASMTLAAAMAPAALAIAASPFGIVPAILFLFTPRPKAGAAAFLGGWALGIAAGFLLAMLLGVWLEGWSPGPALAWAKRGLGLLLLALALRNLLTRNRPTEMPGWMRGIETASPAGAARLGLMLSLANPKVLLLALAAGAAALEAGLGLGSGLVLAAAGFAAAASLTVAAPLIAYALAGERALRPLARARDWLVANNSLVVAAVLALIGTKLLLG</sequence>
<keyword evidence="3" id="KW-1185">Reference proteome</keyword>
<dbReference type="EMBL" id="VFSU01000019">
    <property type="protein sequence ID" value="TPE62295.1"/>
    <property type="molecule type" value="Genomic_DNA"/>
</dbReference>
<organism evidence="2 3">
    <name type="scientific">Sandaracinobacter neustonicus</name>
    <dbReference type="NCBI Taxonomy" id="1715348"/>
    <lineage>
        <taxon>Bacteria</taxon>
        <taxon>Pseudomonadati</taxon>
        <taxon>Pseudomonadota</taxon>
        <taxon>Alphaproteobacteria</taxon>
        <taxon>Sphingomonadales</taxon>
        <taxon>Sphingosinicellaceae</taxon>
        <taxon>Sandaracinobacter</taxon>
    </lineage>
</organism>
<feature type="transmembrane region" description="Helical" evidence="1">
    <location>
        <begin position="92"/>
        <end position="112"/>
    </location>
</feature>
<dbReference type="InterPro" id="IPR021315">
    <property type="entry name" value="Gap/Sap"/>
</dbReference>
<feature type="transmembrane region" description="Helical" evidence="1">
    <location>
        <begin position="179"/>
        <end position="197"/>
    </location>
</feature>
<reference evidence="2 3" key="1">
    <citation type="submission" date="2019-06" db="EMBL/GenBank/DDBJ databases">
        <authorList>
            <person name="Lee I."/>
            <person name="Jang G.I."/>
            <person name="Hwang C.Y."/>
        </authorList>
    </citation>
    <scope>NUCLEOTIDE SEQUENCE [LARGE SCALE GENOMIC DNA]</scope>
    <source>
        <strain evidence="2 3">PAMC 28131</strain>
    </source>
</reference>
<gene>
    <name evidence="2" type="ORF">FJQ54_07155</name>
</gene>
<evidence type="ECO:0000313" key="2">
    <source>
        <dbReference type="EMBL" id="TPE62295.1"/>
    </source>
</evidence>
<proteinExistence type="predicted"/>
<feature type="transmembrane region" description="Helical" evidence="1">
    <location>
        <begin position="239"/>
        <end position="262"/>
    </location>
</feature>
<keyword evidence="1" id="KW-1133">Transmembrane helix</keyword>